<protein>
    <submittedName>
        <fullName evidence="1">Uncharacterized protein</fullName>
    </submittedName>
</protein>
<dbReference type="Proteomes" id="UP000220032">
    <property type="component" value="Unassembled WGS sequence"/>
</dbReference>
<dbReference type="EMBL" id="NTRR01000062">
    <property type="protein sequence ID" value="PFE08608.1"/>
    <property type="molecule type" value="Genomic_DNA"/>
</dbReference>
<evidence type="ECO:0000313" key="1">
    <source>
        <dbReference type="EMBL" id="PFE08608.1"/>
    </source>
</evidence>
<organism evidence="1 2">
    <name type="scientific">Bacillus cereus</name>
    <dbReference type="NCBI Taxonomy" id="1396"/>
    <lineage>
        <taxon>Bacteria</taxon>
        <taxon>Bacillati</taxon>
        <taxon>Bacillota</taxon>
        <taxon>Bacilli</taxon>
        <taxon>Bacillales</taxon>
        <taxon>Bacillaceae</taxon>
        <taxon>Bacillus</taxon>
        <taxon>Bacillus cereus group</taxon>
    </lineage>
</organism>
<dbReference type="AlphaFoldDB" id="A0A2A8ZS80"/>
<gene>
    <name evidence="1" type="ORF">CN307_27780</name>
</gene>
<evidence type="ECO:0000313" key="2">
    <source>
        <dbReference type="Proteomes" id="UP000220032"/>
    </source>
</evidence>
<comment type="caution">
    <text evidence="1">The sequence shown here is derived from an EMBL/GenBank/DDBJ whole genome shotgun (WGS) entry which is preliminary data.</text>
</comment>
<proteinExistence type="predicted"/>
<name>A0A2A8ZS80_BACCE</name>
<sequence>MQLCIVFLSYQRLNISFYYVSGKILFRMLGVLYEKRYICLWDEFRWAVTFHSSLHITKQNF</sequence>
<accession>A0A2A8ZS80</accession>
<reference evidence="1 2" key="1">
    <citation type="submission" date="2017-09" db="EMBL/GenBank/DDBJ databases">
        <title>Large-scale bioinformatics analysis of Bacillus genomes uncovers conserved roles of natural products in bacterial physiology.</title>
        <authorList>
            <consortium name="Agbiome Team Llc"/>
            <person name="Bleich R.M."/>
            <person name="Grubbs K.J."/>
            <person name="Santa Maria K.C."/>
            <person name="Allen S.E."/>
            <person name="Farag S."/>
            <person name="Shank E.A."/>
            <person name="Bowers A."/>
        </authorList>
    </citation>
    <scope>NUCLEOTIDE SEQUENCE [LARGE SCALE GENOMIC DNA]</scope>
    <source>
        <strain evidence="1 2">AFS022681</strain>
    </source>
</reference>